<keyword evidence="5" id="KW-0614">Plasmid</keyword>
<keyword evidence="1" id="KW-0677">Repeat</keyword>
<dbReference type="KEGG" id="amr:AM1_E0198"/>
<dbReference type="InterPro" id="IPR027417">
    <property type="entry name" value="P-loop_NTPase"/>
</dbReference>
<dbReference type="GO" id="GO:0043531">
    <property type="term" value="F:ADP binding"/>
    <property type="evidence" value="ECO:0007669"/>
    <property type="project" value="InterPro"/>
</dbReference>
<keyword evidence="2 3" id="KW-0802">TPR repeat</keyword>
<dbReference type="SUPFAM" id="SSF52540">
    <property type="entry name" value="P-loop containing nucleoside triphosphate hydrolases"/>
    <property type="match status" value="1"/>
</dbReference>
<feature type="repeat" description="TPR" evidence="3">
    <location>
        <begin position="475"/>
        <end position="508"/>
    </location>
</feature>
<dbReference type="PROSITE" id="PS50293">
    <property type="entry name" value="TPR_REGION"/>
    <property type="match status" value="2"/>
</dbReference>
<feature type="repeat" description="TPR" evidence="3">
    <location>
        <begin position="559"/>
        <end position="592"/>
    </location>
</feature>
<evidence type="ECO:0000313" key="5">
    <source>
        <dbReference type="EMBL" id="ABW32967.1"/>
    </source>
</evidence>
<dbReference type="Pfam" id="PF13374">
    <property type="entry name" value="TPR_10"/>
    <property type="match status" value="2"/>
</dbReference>
<sequence>MGGIGKTELALQYAIAQLEQEQYPGGFCWLRARDQEIATQIVSFAQTKLGITLPDGLDEKGQVDYSWGHWREGDVLVVLDDVTEFDAVEPYLPPSDPKFKVLLTTRLNLGSSVQSLSIEELDDESALALLETLVGPDRIYSQLEAAKTLCGWVGNLPLGLELLGRFLARKLDWSFEKLVERLESKKLTAKALIAKESGMTAQLGVASALELSWVELSEVEQELACLLGMFAIAPIPWHLVEECLFDQDNDDLEDLRDEGLRDRNLLKRVEESTYQLHQIVKEFFRIKLHERTDKGESLKTAYCRGIVGIEQGIDERPTIDVITEIKGCIPHLEELIRKWIDHLSDDDLILPFQGIGRYYEGQGNYGLALPWRQKCLVQAKKRFGTEHPDVATSLNNLALLHYNQGRYSEAKPLYDQALEMRQKLLGSEHPDVAQSLNNLALLFDRQGRYSEAEPLYVQALEMCQKLLGGEHPDVATSLNNLASLFDRQGRYSEAEPLYDQALEMCQKLLGNEHPDVAMCLNNLATLYYKQGRYSEAEPLYDRALEMRQKLLGGEHPDVATSLINLATVYESQGRYSEAEPLYDQALEMRQKLLGNEHPDVAVCLNSLAGLYESQGRYSEAEPLYVQTLEMCQKLLGNEHPDVAQSLNNLAFLYYTLERYSEAEPLYDQALEMRQKLLGNEHPDVAQSLNNLAKLYYIQGRYSKAKPLYVQSLEMLQKLLGNEHPNVARSLNNLAELYDIQGRYSKAKSLYEQSLNILQNLLGDEHPYTFKVQSNFDDCCKKIKELDT</sequence>
<gene>
    <name evidence="5" type="ordered locus">AM1_E0198</name>
</gene>
<geneLocation type="plasmid" evidence="5 6">
    <name>pREB5</name>
</geneLocation>
<feature type="repeat" description="TPR" evidence="3">
    <location>
        <begin position="727"/>
        <end position="760"/>
    </location>
</feature>
<evidence type="ECO:0000313" key="6">
    <source>
        <dbReference type="Proteomes" id="UP000000268"/>
    </source>
</evidence>
<proteinExistence type="predicted"/>
<evidence type="ECO:0000259" key="4">
    <source>
        <dbReference type="Pfam" id="PF00931"/>
    </source>
</evidence>
<organism evidence="5 6">
    <name type="scientific">Acaryochloris marina (strain MBIC 11017)</name>
    <dbReference type="NCBI Taxonomy" id="329726"/>
    <lineage>
        <taxon>Bacteria</taxon>
        <taxon>Bacillati</taxon>
        <taxon>Cyanobacteriota</taxon>
        <taxon>Cyanophyceae</taxon>
        <taxon>Acaryochloridales</taxon>
        <taxon>Acaryochloridaceae</taxon>
        <taxon>Acaryochloris</taxon>
    </lineage>
</organism>
<evidence type="ECO:0000256" key="3">
    <source>
        <dbReference type="PROSITE-ProRule" id="PRU00339"/>
    </source>
</evidence>
<dbReference type="Gene3D" id="3.40.50.300">
    <property type="entry name" value="P-loop containing nucleotide triphosphate hydrolases"/>
    <property type="match status" value="1"/>
</dbReference>
<dbReference type="EMBL" id="CP000842">
    <property type="protein sequence ID" value="ABW32967.1"/>
    <property type="molecule type" value="Genomic_DNA"/>
</dbReference>
<evidence type="ECO:0000256" key="2">
    <source>
        <dbReference type="ARBA" id="ARBA00022803"/>
    </source>
</evidence>
<dbReference type="PRINTS" id="PR00381">
    <property type="entry name" value="KINESINLIGHT"/>
</dbReference>
<dbReference type="SMART" id="SM00028">
    <property type="entry name" value="TPR"/>
    <property type="match status" value="10"/>
</dbReference>
<protein>
    <submittedName>
        <fullName evidence="5">TPR repeat domain protein</fullName>
    </submittedName>
</protein>
<dbReference type="Pfam" id="PF13424">
    <property type="entry name" value="TPR_12"/>
    <property type="match status" value="3"/>
</dbReference>
<feature type="repeat" description="TPR" evidence="3">
    <location>
        <begin position="643"/>
        <end position="676"/>
    </location>
</feature>
<dbReference type="Proteomes" id="UP000000268">
    <property type="component" value="Plasmid pREB5"/>
</dbReference>
<keyword evidence="6" id="KW-1185">Reference proteome</keyword>
<feature type="domain" description="NB-ARC" evidence="4">
    <location>
        <begin position="1"/>
        <end position="136"/>
    </location>
</feature>
<evidence type="ECO:0000256" key="1">
    <source>
        <dbReference type="ARBA" id="ARBA00022737"/>
    </source>
</evidence>
<accession>A8ZPN1</accession>
<feature type="repeat" description="TPR" evidence="3">
    <location>
        <begin position="517"/>
        <end position="550"/>
    </location>
</feature>
<dbReference type="HOGENOM" id="CLU_000288_125_8_3"/>
<dbReference type="Gene3D" id="1.25.40.10">
    <property type="entry name" value="Tetratricopeptide repeat domain"/>
    <property type="match status" value="3"/>
</dbReference>
<feature type="repeat" description="TPR" evidence="3">
    <location>
        <begin position="391"/>
        <end position="424"/>
    </location>
</feature>
<dbReference type="Pfam" id="PF13176">
    <property type="entry name" value="TPR_7"/>
    <property type="match status" value="1"/>
</dbReference>
<dbReference type="InterPro" id="IPR019734">
    <property type="entry name" value="TPR_rpt"/>
</dbReference>
<dbReference type="PANTHER" id="PTHR45641">
    <property type="entry name" value="TETRATRICOPEPTIDE REPEAT PROTEIN (AFU_ORTHOLOGUE AFUA_6G03870)"/>
    <property type="match status" value="1"/>
</dbReference>
<name>A8ZPN1_ACAM1</name>
<dbReference type="SUPFAM" id="SSF48452">
    <property type="entry name" value="TPR-like"/>
    <property type="match status" value="1"/>
</dbReference>
<dbReference type="AlphaFoldDB" id="A8ZPN1"/>
<dbReference type="InterPro" id="IPR011990">
    <property type="entry name" value="TPR-like_helical_dom_sf"/>
</dbReference>
<dbReference type="Pfam" id="PF00931">
    <property type="entry name" value="NB-ARC"/>
    <property type="match status" value="1"/>
</dbReference>
<dbReference type="PANTHER" id="PTHR45641:SF19">
    <property type="entry name" value="NEPHROCYSTIN-3"/>
    <property type="match status" value="1"/>
</dbReference>
<dbReference type="InterPro" id="IPR002182">
    <property type="entry name" value="NB-ARC"/>
</dbReference>
<dbReference type="PROSITE" id="PS50005">
    <property type="entry name" value="TPR"/>
    <property type="match status" value="6"/>
</dbReference>
<reference evidence="5 6" key="1">
    <citation type="journal article" date="2008" name="Proc. Natl. Acad. Sci. U.S.A.">
        <title>Niche adaptation and genome expansion in the chlorophyll d-producing cyanobacterium Acaryochloris marina.</title>
        <authorList>
            <person name="Swingley W.D."/>
            <person name="Chen M."/>
            <person name="Cheung P.C."/>
            <person name="Conrad A.L."/>
            <person name="Dejesa L.C."/>
            <person name="Hao J."/>
            <person name="Honchak B.M."/>
            <person name="Karbach L.E."/>
            <person name="Kurdoglu A."/>
            <person name="Lahiri S."/>
            <person name="Mastrian S.D."/>
            <person name="Miyashita H."/>
            <person name="Page L."/>
            <person name="Ramakrishna P."/>
            <person name="Satoh S."/>
            <person name="Sattley W.M."/>
            <person name="Shimada Y."/>
            <person name="Taylor H.L."/>
            <person name="Tomo T."/>
            <person name="Tsuchiya T."/>
            <person name="Wang Z.T."/>
            <person name="Raymond J."/>
            <person name="Mimuro M."/>
            <person name="Blankenship R.E."/>
            <person name="Touchman J.W."/>
        </authorList>
    </citation>
    <scope>NUCLEOTIDE SEQUENCE [LARGE SCALE GENOMIC DNA]</scope>
    <source>
        <strain evidence="6">MBIC 11017</strain>
        <plasmid evidence="6">Plasmid pREB5</plasmid>
    </source>
</reference>